<evidence type="ECO:0000259" key="1">
    <source>
        <dbReference type="Pfam" id="PF01408"/>
    </source>
</evidence>
<dbReference type="InterPro" id="IPR055170">
    <property type="entry name" value="GFO_IDH_MocA-like_dom"/>
</dbReference>
<dbReference type="SUPFAM" id="SSF51735">
    <property type="entry name" value="NAD(P)-binding Rossmann-fold domains"/>
    <property type="match status" value="1"/>
</dbReference>
<dbReference type="PANTHER" id="PTHR43708">
    <property type="entry name" value="CONSERVED EXPRESSED OXIDOREDUCTASE (EUROFUNG)"/>
    <property type="match status" value="1"/>
</dbReference>
<dbReference type="SUPFAM" id="SSF55347">
    <property type="entry name" value="Glyceraldehyde-3-phosphate dehydrogenase-like, C-terminal domain"/>
    <property type="match status" value="1"/>
</dbReference>
<dbReference type="Pfam" id="PF22725">
    <property type="entry name" value="GFO_IDH_MocA_C3"/>
    <property type="match status" value="1"/>
</dbReference>
<dbReference type="Pfam" id="PF01408">
    <property type="entry name" value="GFO_IDH_MocA"/>
    <property type="match status" value="1"/>
</dbReference>
<accession>A0A4R7V6F1</accession>
<organism evidence="3 4">
    <name type="scientific">Actinophytocola oryzae</name>
    <dbReference type="NCBI Taxonomy" id="502181"/>
    <lineage>
        <taxon>Bacteria</taxon>
        <taxon>Bacillati</taxon>
        <taxon>Actinomycetota</taxon>
        <taxon>Actinomycetes</taxon>
        <taxon>Pseudonocardiales</taxon>
        <taxon>Pseudonocardiaceae</taxon>
    </lineage>
</organism>
<feature type="domain" description="GFO/IDH/MocA-like oxidoreductase" evidence="2">
    <location>
        <begin position="131"/>
        <end position="266"/>
    </location>
</feature>
<sequence length="355" mass="39050">MANVRIGIVGLHNHYHAYPFATELIRGIEGLELVGVADERAELAKSFAETYGGSWTTDYHELIDSPDVDAVIVTSYTSAHADHVEHAAAAGKDVLLDKPIATTLADADRIVEAGTRVKVMLAYLLRYLPAYRQVKEAVDAGAVGDLVSGFYSIRFPVGAILDSPGAADQGWYADPVRGGGGGFLDHGVHFTDFFRWFFGSEPRTVTAHMGSLTYKDLGVEDYGIATYTLDNGAIVTVESTWHAPDYFGPLSSPDHASLSGTKGEIELHYQKSPQYEIQGTEGEWVGRRYVDLVGEERYDACYRDLLVEFERAVRTDTRPVPDAADGRAALEMILAAYESHRTGRRIDFPFDPKEH</sequence>
<name>A0A4R7V6F1_9PSEU</name>
<dbReference type="InterPro" id="IPR036291">
    <property type="entry name" value="NAD(P)-bd_dom_sf"/>
</dbReference>
<dbReference type="GO" id="GO:0000166">
    <property type="term" value="F:nucleotide binding"/>
    <property type="evidence" value="ECO:0007669"/>
    <property type="project" value="InterPro"/>
</dbReference>
<evidence type="ECO:0000259" key="2">
    <source>
        <dbReference type="Pfam" id="PF22725"/>
    </source>
</evidence>
<dbReference type="EMBL" id="SOCP01000016">
    <property type="protein sequence ID" value="TDV43126.1"/>
    <property type="molecule type" value="Genomic_DNA"/>
</dbReference>
<dbReference type="OrthoDB" id="9815825at2"/>
<dbReference type="InterPro" id="IPR051317">
    <property type="entry name" value="Gfo/Idh/MocA_oxidoreduct"/>
</dbReference>
<evidence type="ECO:0000313" key="4">
    <source>
        <dbReference type="Proteomes" id="UP000294927"/>
    </source>
</evidence>
<dbReference type="RefSeq" id="WP_133907035.1">
    <property type="nucleotide sequence ID" value="NZ_SOCP01000016.1"/>
</dbReference>
<comment type="caution">
    <text evidence="3">The sequence shown here is derived from an EMBL/GenBank/DDBJ whole genome shotgun (WGS) entry which is preliminary data.</text>
</comment>
<dbReference type="Gene3D" id="3.40.50.720">
    <property type="entry name" value="NAD(P)-binding Rossmann-like Domain"/>
    <property type="match status" value="1"/>
</dbReference>
<protein>
    <submittedName>
        <fullName evidence="3">Putative dehydrogenase</fullName>
    </submittedName>
</protein>
<proteinExistence type="predicted"/>
<dbReference type="InterPro" id="IPR000683">
    <property type="entry name" value="Gfo/Idh/MocA-like_OxRdtase_N"/>
</dbReference>
<dbReference type="PANTHER" id="PTHR43708:SF8">
    <property type="entry name" value="OXIDOREDUCTASE"/>
    <property type="match status" value="1"/>
</dbReference>
<dbReference type="Proteomes" id="UP000294927">
    <property type="component" value="Unassembled WGS sequence"/>
</dbReference>
<evidence type="ECO:0000313" key="3">
    <source>
        <dbReference type="EMBL" id="TDV43126.1"/>
    </source>
</evidence>
<dbReference type="AlphaFoldDB" id="A0A4R7V6F1"/>
<feature type="domain" description="Gfo/Idh/MocA-like oxidoreductase N-terminal" evidence="1">
    <location>
        <begin position="4"/>
        <end position="121"/>
    </location>
</feature>
<keyword evidence="4" id="KW-1185">Reference proteome</keyword>
<gene>
    <name evidence="3" type="ORF">CLV71_11660</name>
</gene>
<reference evidence="3 4" key="1">
    <citation type="submission" date="2019-03" db="EMBL/GenBank/DDBJ databases">
        <title>Genomic Encyclopedia of Archaeal and Bacterial Type Strains, Phase II (KMG-II): from individual species to whole genera.</title>
        <authorList>
            <person name="Goeker M."/>
        </authorList>
    </citation>
    <scope>NUCLEOTIDE SEQUENCE [LARGE SCALE GENOMIC DNA]</scope>
    <source>
        <strain evidence="3 4">DSM 45499</strain>
    </source>
</reference>
<dbReference type="Gene3D" id="3.30.360.10">
    <property type="entry name" value="Dihydrodipicolinate Reductase, domain 2"/>
    <property type="match status" value="1"/>
</dbReference>